<evidence type="ECO:0000256" key="1">
    <source>
        <dbReference type="SAM" id="Phobius"/>
    </source>
</evidence>
<gene>
    <name evidence="4" type="ordered locus">Caul_2446</name>
</gene>
<feature type="transmembrane region" description="Helical" evidence="1">
    <location>
        <begin position="144"/>
        <end position="162"/>
    </location>
</feature>
<feature type="transmembrane region" description="Helical" evidence="1">
    <location>
        <begin position="397"/>
        <end position="415"/>
    </location>
</feature>
<dbReference type="InterPro" id="IPR049177">
    <property type="entry name" value="MgtC_SapB_SrpB_YhiD_N"/>
</dbReference>
<feature type="transmembrane region" description="Helical" evidence="1">
    <location>
        <begin position="174"/>
        <end position="195"/>
    </location>
</feature>
<keyword evidence="1" id="KW-0812">Transmembrane</keyword>
<accession>B0SVV5</accession>
<dbReference type="PANTHER" id="PTHR39084">
    <property type="entry name" value="MEMBRANE PROTEIN-RELATED"/>
    <property type="match status" value="1"/>
</dbReference>
<feature type="transmembrane region" description="Helical" evidence="1">
    <location>
        <begin position="361"/>
        <end position="385"/>
    </location>
</feature>
<name>B0SVV5_CAUSK</name>
<dbReference type="eggNOG" id="COG3174">
    <property type="taxonomic scope" value="Bacteria"/>
</dbReference>
<dbReference type="InterPro" id="IPR025105">
    <property type="entry name" value="DUF4010"/>
</dbReference>
<dbReference type="KEGG" id="cak:Caul_2446"/>
<feature type="domain" description="DUF4010" evidence="3">
    <location>
        <begin position="183"/>
        <end position="390"/>
    </location>
</feature>
<feature type="transmembrane region" description="Helical" evidence="1">
    <location>
        <begin position="115"/>
        <end position="132"/>
    </location>
</feature>
<dbReference type="Pfam" id="PF02308">
    <property type="entry name" value="MgtC"/>
    <property type="match status" value="1"/>
</dbReference>
<dbReference type="Pfam" id="PF13194">
    <property type="entry name" value="DUF4010"/>
    <property type="match status" value="1"/>
</dbReference>
<protein>
    <submittedName>
        <fullName evidence="4">Uncharacterized protein</fullName>
    </submittedName>
</protein>
<feature type="transmembrane region" description="Helical" evidence="1">
    <location>
        <begin position="236"/>
        <end position="259"/>
    </location>
</feature>
<feature type="transmembrane region" description="Helical" evidence="1">
    <location>
        <begin position="308"/>
        <end position="327"/>
    </location>
</feature>
<evidence type="ECO:0000313" key="4">
    <source>
        <dbReference type="EMBL" id="ABZ71573.1"/>
    </source>
</evidence>
<keyword evidence="1" id="KW-0472">Membrane</keyword>
<reference evidence="4" key="1">
    <citation type="submission" date="2008-01" db="EMBL/GenBank/DDBJ databases">
        <title>Complete sequence of chromosome of Caulobacter sp. K31.</title>
        <authorList>
            <consortium name="US DOE Joint Genome Institute"/>
            <person name="Copeland A."/>
            <person name="Lucas S."/>
            <person name="Lapidus A."/>
            <person name="Barry K."/>
            <person name="Glavina del Rio T."/>
            <person name="Dalin E."/>
            <person name="Tice H."/>
            <person name="Pitluck S."/>
            <person name="Bruce D."/>
            <person name="Goodwin L."/>
            <person name="Thompson L.S."/>
            <person name="Brettin T."/>
            <person name="Detter J.C."/>
            <person name="Han C."/>
            <person name="Schmutz J."/>
            <person name="Larimer F."/>
            <person name="Land M."/>
            <person name="Hauser L."/>
            <person name="Kyrpides N."/>
            <person name="Kim E."/>
            <person name="Stephens C."/>
            <person name="Richardson P."/>
        </authorList>
    </citation>
    <scope>NUCLEOTIDE SEQUENCE [LARGE SCALE GENOMIC DNA]</scope>
    <source>
        <strain evidence="4">K31</strain>
    </source>
</reference>
<proteinExistence type="predicted"/>
<dbReference type="PANTHER" id="PTHR39084:SF1">
    <property type="entry name" value="DUF4010 DOMAIN-CONTAINING PROTEIN"/>
    <property type="match status" value="1"/>
</dbReference>
<feature type="transmembrane region" description="Helical" evidence="1">
    <location>
        <begin position="334"/>
        <end position="355"/>
    </location>
</feature>
<feature type="domain" description="MgtC/SapB/SrpB/YhiD N-terminal" evidence="2">
    <location>
        <begin position="9"/>
        <end position="134"/>
    </location>
</feature>
<feature type="transmembrane region" description="Helical" evidence="1">
    <location>
        <begin position="266"/>
        <end position="288"/>
    </location>
</feature>
<dbReference type="HOGENOM" id="CLU_036781_1_1_5"/>
<dbReference type="EMBL" id="CP000927">
    <property type="protein sequence ID" value="ABZ71573.1"/>
    <property type="molecule type" value="Genomic_DNA"/>
</dbReference>
<feature type="transmembrane region" description="Helical" evidence="1">
    <location>
        <begin position="61"/>
        <end position="78"/>
    </location>
</feature>
<keyword evidence="1" id="KW-1133">Transmembrane helix</keyword>
<evidence type="ECO:0000259" key="2">
    <source>
        <dbReference type="Pfam" id="PF02308"/>
    </source>
</evidence>
<dbReference type="AlphaFoldDB" id="B0SVV5"/>
<feature type="transmembrane region" description="Helical" evidence="1">
    <location>
        <begin position="90"/>
        <end position="109"/>
    </location>
</feature>
<sequence length="416" mass="42132">MAAEPFERLGLALAIGFLIGIERGWRAREVAEGGRAAGLRTYALSGLLGGVSGMLSQALGGWAMLTLGLPFAAAFILFKRQEQRDDNDYSVTAIVAGLLTFGLGALAAIGDERVAAAAAVAVAALLAGKEVLHTWLKRLTWPELRDALVLLAMTFVALPLLPNRPFGPYGLVNFAELWVLTIAMAGISFVAYAAIKVWGPARGALLASAAGALVSSTAVTFYLARLQKTVSNPLALAGAAQVASAVMAIRLGAITLALWPPLFWSLAAPLGVFAALSTIFGLGATAFASTRDASPSPSSAKSPFELALVLKFALALGVIMAAARVAAGLYGPSGLLPVAALGGLVDADAVTLAAARMTSKGMAIGIAGQAVLLAAAVDSVSKMVIACAVGGSRFGALYSAGTLLALGAAAGAWAWG</sequence>
<feature type="transmembrane region" description="Helical" evidence="1">
    <location>
        <begin position="204"/>
        <end position="224"/>
    </location>
</feature>
<evidence type="ECO:0000259" key="3">
    <source>
        <dbReference type="Pfam" id="PF13194"/>
    </source>
</evidence>
<organism evidence="4">
    <name type="scientific">Caulobacter sp. (strain K31)</name>
    <dbReference type="NCBI Taxonomy" id="366602"/>
    <lineage>
        <taxon>Bacteria</taxon>
        <taxon>Pseudomonadati</taxon>
        <taxon>Pseudomonadota</taxon>
        <taxon>Alphaproteobacteria</taxon>
        <taxon>Caulobacterales</taxon>
        <taxon>Caulobacteraceae</taxon>
        <taxon>Caulobacter</taxon>
    </lineage>
</organism>